<sequence length="300" mass="33967">YRKMYFIATGVLSFVALGLVLHSIPKLKTLFIEAGLFGRDLCKKNQSLKIPESQGLICGTVFLIVMFVFLGIRFGRHFILKDDFPHLHFSQFLTALLSICCMLLLGFADDVLNLKWRYKLLLPTIASIPLLMVYYINEGSTTVIIPKPFRSWVGLSLNIGPFYYVFMSLLAVFCTNAINIYAGINGLESGQALLISVSIFIFNVIELGGFQREAHLFSLSLILPFASTCAALYYYNRYPAKVFVGDTFNYFAGMTFAVVGIIGYFSKTLLLFFIPQTINFLYSTPQLFRIIPCPRHRLPR</sequence>
<accession>A0A5N5T1T4</accession>
<feature type="non-terminal residue" evidence="20">
    <location>
        <position position="1"/>
    </location>
</feature>
<keyword evidence="13 19" id="KW-1133">Transmembrane helix</keyword>
<feature type="transmembrane region" description="Helical" evidence="19">
    <location>
        <begin position="193"/>
        <end position="210"/>
    </location>
</feature>
<evidence type="ECO:0000256" key="5">
    <source>
        <dbReference type="ARBA" id="ARBA00013225"/>
    </source>
</evidence>
<dbReference type="OrthoDB" id="10262326at2759"/>
<feature type="transmembrane region" description="Helical" evidence="19">
    <location>
        <begin position="6"/>
        <end position="24"/>
    </location>
</feature>
<dbReference type="InterPro" id="IPR033895">
    <property type="entry name" value="GPT"/>
</dbReference>
<dbReference type="Pfam" id="PF00953">
    <property type="entry name" value="Glycos_transf_4"/>
    <property type="match status" value="1"/>
</dbReference>
<evidence type="ECO:0000256" key="18">
    <source>
        <dbReference type="ARBA" id="ARBA00045078"/>
    </source>
</evidence>
<name>A0A5N5T1T4_9CRUS</name>
<dbReference type="UniPathway" id="UPA00378"/>
<keyword evidence="12" id="KW-0460">Magnesium</keyword>
<comment type="pathway">
    <text evidence="3">Protein modification; protein glycosylation.</text>
</comment>
<feature type="transmembrane region" description="Helical" evidence="19">
    <location>
        <begin position="56"/>
        <end position="75"/>
    </location>
</feature>
<keyword evidence="7" id="KW-0328">Glycosyltransferase</keyword>
<comment type="subcellular location">
    <subcellularLocation>
        <location evidence="2">Endoplasmic reticulum membrane</location>
        <topology evidence="2">Multi-pass membrane protein</topology>
    </subcellularLocation>
</comment>
<comment type="caution">
    <text evidence="20">The sequence shown here is derived from an EMBL/GenBank/DDBJ whole genome shotgun (WGS) entry which is preliminary data.</text>
</comment>
<evidence type="ECO:0000256" key="19">
    <source>
        <dbReference type="SAM" id="Phobius"/>
    </source>
</evidence>
<dbReference type="PANTHER" id="PTHR10571">
    <property type="entry name" value="UDP-N-ACETYLGLUCOSAMINE--DOLICHYL-PHOSPHATE N-ACETYLGLUCOSAMINEPHOSPHOTRANSFERASE"/>
    <property type="match status" value="1"/>
</dbReference>
<proteinExistence type="inferred from homology"/>
<keyword evidence="21" id="KW-1185">Reference proteome</keyword>
<evidence type="ECO:0000256" key="2">
    <source>
        <dbReference type="ARBA" id="ARBA00004477"/>
    </source>
</evidence>
<evidence type="ECO:0000256" key="3">
    <source>
        <dbReference type="ARBA" id="ARBA00004922"/>
    </source>
</evidence>
<evidence type="ECO:0000256" key="17">
    <source>
        <dbReference type="ARBA" id="ARBA00044717"/>
    </source>
</evidence>
<dbReference type="CDD" id="cd06855">
    <property type="entry name" value="GT_GPT_euk"/>
    <property type="match status" value="1"/>
</dbReference>
<evidence type="ECO:0000256" key="4">
    <source>
        <dbReference type="ARBA" id="ARBA00009317"/>
    </source>
</evidence>
<reference evidence="20 21" key="1">
    <citation type="journal article" date="2019" name="PLoS Biol.">
        <title>Sex chromosomes control vertical transmission of feminizing Wolbachia symbionts in an isopod.</title>
        <authorList>
            <person name="Becking T."/>
            <person name="Chebbi M.A."/>
            <person name="Giraud I."/>
            <person name="Moumen B."/>
            <person name="Laverre T."/>
            <person name="Caubet Y."/>
            <person name="Peccoud J."/>
            <person name="Gilbert C."/>
            <person name="Cordaux R."/>
        </authorList>
    </citation>
    <scope>NUCLEOTIDE SEQUENCE [LARGE SCALE GENOMIC DNA]</scope>
    <source>
        <strain evidence="20">ANa2</strain>
        <tissue evidence="20">Whole body excluding digestive tract and cuticle</tissue>
    </source>
</reference>
<dbReference type="GO" id="GO:0006488">
    <property type="term" value="P:dolichol-linked oligosaccharide biosynthetic process"/>
    <property type="evidence" value="ECO:0007669"/>
    <property type="project" value="InterPro"/>
</dbReference>
<keyword evidence="11" id="KW-0256">Endoplasmic reticulum</keyword>
<dbReference type="AlphaFoldDB" id="A0A5N5T1T4"/>
<feature type="transmembrane region" description="Helical" evidence="19">
    <location>
        <begin position="87"/>
        <end position="108"/>
    </location>
</feature>
<keyword evidence="14 19" id="KW-0472">Membrane</keyword>
<dbReference type="GO" id="GO:0005789">
    <property type="term" value="C:endoplasmic reticulum membrane"/>
    <property type="evidence" value="ECO:0007669"/>
    <property type="project" value="UniProtKB-SubCell"/>
</dbReference>
<dbReference type="GO" id="GO:0046872">
    <property type="term" value="F:metal ion binding"/>
    <property type="evidence" value="ECO:0007669"/>
    <property type="project" value="UniProtKB-KW"/>
</dbReference>
<evidence type="ECO:0000256" key="14">
    <source>
        <dbReference type="ARBA" id="ARBA00023136"/>
    </source>
</evidence>
<feature type="transmembrane region" description="Helical" evidence="19">
    <location>
        <begin position="162"/>
        <end position="181"/>
    </location>
</feature>
<evidence type="ECO:0000256" key="10">
    <source>
        <dbReference type="ARBA" id="ARBA00022723"/>
    </source>
</evidence>
<evidence type="ECO:0000256" key="11">
    <source>
        <dbReference type="ARBA" id="ARBA00022824"/>
    </source>
</evidence>
<keyword evidence="10" id="KW-0479">Metal-binding</keyword>
<evidence type="ECO:0000256" key="15">
    <source>
        <dbReference type="ARBA" id="ARBA00029567"/>
    </source>
</evidence>
<evidence type="ECO:0000256" key="7">
    <source>
        <dbReference type="ARBA" id="ARBA00022676"/>
    </source>
</evidence>
<comment type="function">
    <text evidence="17">UDP-N-acetylglucosamine--dolichyl-phosphate N-acetylglucosaminephosphotransferase that operates in the biosynthetic pathway of dolichol-linked oligosaccharides, the glycan precursors employed in protein asparagine (N)-glycosylation. The assembly of dolichol-linked oligosaccharides begins on the cytosolic side of the endoplasmic reticulum membrane and finishes in its lumen. The sequential addition of sugars to dolichol pyrophosphate produces dolichol-linked oligosaccharides containing fourteen sugars, including two GlcNAcs, nine mannoses and three glucoses. Once assembled, the oligosaccharide is transferred from the lipid to nascent proteins by oligosaccharyltransferases. Catalyzes the initial step of dolichol-linked oligosaccharide biosynthesis, transfering GlcNAc-1-P from cytosolic UDP-GlcNAc onto the carrier lipid dolichyl phosphate (P-dolichol), yielding GlcNAc-P-P-dolichol embedded in the cytoplasmic leaflet of the endoplasmic reticulum membrane.</text>
</comment>
<protein>
    <recommendedName>
        <fullName evidence="6">UDP-N-acetylglucosamine--dolichyl-phosphate N-acetylglucosaminephosphotransferase</fullName>
        <ecNumber evidence="5">2.7.8.15</ecNumber>
    </recommendedName>
    <alternativeName>
        <fullName evidence="15">GlcNAc-1-P transferase</fullName>
    </alternativeName>
    <alternativeName>
        <fullName evidence="16">N-acetylglucosamine-1-phosphate transferase</fullName>
    </alternativeName>
</protein>
<evidence type="ECO:0000256" key="16">
    <source>
        <dbReference type="ARBA" id="ARBA00033238"/>
    </source>
</evidence>
<feature type="transmembrane region" description="Helical" evidence="19">
    <location>
        <begin position="216"/>
        <end position="235"/>
    </location>
</feature>
<dbReference type="EC" id="2.7.8.15" evidence="5"/>
<evidence type="ECO:0000256" key="1">
    <source>
        <dbReference type="ARBA" id="ARBA00001946"/>
    </source>
</evidence>
<keyword evidence="8 20" id="KW-0808">Transferase</keyword>
<dbReference type="GO" id="GO:0003975">
    <property type="term" value="F:UDP-N-acetylglucosamine-dolichyl-phosphate N-acetylglucosaminephosphotransferase activity"/>
    <property type="evidence" value="ECO:0007669"/>
    <property type="project" value="UniProtKB-EC"/>
</dbReference>
<comment type="cofactor">
    <cofactor evidence="1">
        <name>Mg(2+)</name>
        <dbReference type="ChEBI" id="CHEBI:18420"/>
    </cofactor>
</comment>
<evidence type="ECO:0000256" key="6">
    <source>
        <dbReference type="ARBA" id="ARBA00017659"/>
    </source>
</evidence>
<feature type="transmembrane region" description="Helical" evidence="19">
    <location>
        <begin position="247"/>
        <end position="265"/>
    </location>
</feature>
<comment type="similarity">
    <text evidence="4">Belongs to the glycosyltransferase 4 family.</text>
</comment>
<evidence type="ECO:0000256" key="12">
    <source>
        <dbReference type="ARBA" id="ARBA00022842"/>
    </source>
</evidence>
<keyword evidence="9 19" id="KW-0812">Transmembrane</keyword>
<evidence type="ECO:0000256" key="9">
    <source>
        <dbReference type="ARBA" id="ARBA00022692"/>
    </source>
</evidence>
<comment type="catalytic activity">
    <reaction evidence="18">
        <text>a di-trans,poly-cis-dolichyl phosphate + UDP-N-acetyl-alpha-D-glucosamine = an N-acetyl-alpha-D-glucosaminyl-diphospho-di-trans,poly-cis-dolichol + UMP</text>
        <dbReference type="Rhea" id="RHEA:13289"/>
        <dbReference type="Rhea" id="RHEA-COMP:19498"/>
        <dbReference type="Rhea" id="RHEA-COMP:19507"/>
        <dbReference type="ChEBI" id="CHEBI:57683"/>
        <dbReference type="ChEBI" id="CHEBI:57705"/>
        <dbReference type="ChEBI" id="CHEBI:57865"/>
        <dbReference type="ChEBI" id="CHEBI:58427"/>
        <dbReference type="EC" id="2.7.8.15"/>
    </reaction>
    <physiologicalReaction direction="left-to-right" evidence="18">
        <dbReference type="Rhea" id="RHEA:13290"/>
    </physiologicalReaction>
</comment>
<evidence type="ECO:0000313" key="20">
    <source>
        <dbReference type="EMBL" id="KAB7500451.1"/>
    </source>
</evidence>
<dbReference type="GO" id="GO:0016757">
    <property type="term" value="F:glycosyltransferase activity"/>
    <property type="evidence" value="ECO:0007669"/>
    <property type="project" value="UniProtKB-KW"/>
</dbReference>
<evidence type="ECO:0000256" key="13">
    <source>
        <dbReference type="ARBA" id="ARBA00022989"/>
    </source>
</evidence>
<gene>
    <name evidence="20" type="primary">Dpagt1</name>
    <name evidence="20" type="ORF">Anas_13775</name>
</gene>
<feature type="transmembrane region" description="Helical" evidence="19">
    <location>
        <begin position="120"/>
        <end position="137"/>
    </location>
</feature>
<dbReference type="InterPro" id="IPR000715">
    <property type="entry name" value="Glycosyl_transferase_4"/>
</dbReference>
<organism evidence="20 21">
    <name type="scientific">Armadillidium nasatum</name>
    <dbReference type="NCBI Taxonomy" id="96803"/>
    <lineage>
        <taxon>Eukaryota</taxon>
        <taxon>Metazoa</taxon>
        <taxon>Ecdysozoa</taxon>
        <taxon>Arthropoda</taxon>
        <taxon>Crustacea</taxon>
        <taxon>Multicrustacea</taxon>
        <taxon>Malacostraca</taxon>
        <taxon>Eumalacostraca</taxon>
        <taxon>Peracarida</taxon>
        <taxon>Isopoda</taxon>
        <taxon>Oniscidea</taxon>
        <taxon>Crinocheta</taxon>
        <taxon>Armadillidiidae</taxon>
        <taxon>Armadillidium</taxon>
    </lineage>
</organism>
<dbReference type="Proteomes" id="UP000326759">
    <property type="component" value="Unassembled WGS sequence"/>
</dbReference>
<evidence type="ECO:0000256" key="8">
    <source>
        <dbReference type="ARBA" id="ARBA00022679"/>
    </source>
</evidence>
<dbReference type="EMBL" id="SEYY01013921">
    <property type="protein sequence ID" value="KAB7500451.1"/>
    <property type="molecule type" value="Genomic_DNA"/>
</dbReference>
<dbReference type="PANTHER" id="PTHR10571:SF0">
    <property type="entry name" value="UDP-N-ACETYLGLUCOSAMINE--DOLICHYL-PHOSPHATE N-ACETYLGLUCOSAMINEPHOSPHOTRANSFERASE"/>
    <property type="match status" value="1"/>
</dbReference>
<evidence type="ECO:0000313" key="21">
    <source>
        <dbReference type="Proteomes" id="UP000326759"/>
    </source>
</evidence>